<protein>
    <submittedName>
        <fullName evidence="1">Uncharacterized protein</fullName>
    </submittedName>
</protein>
<reference evidence="1" key="2">
    <citation type="journal article" date="2015" name="Fish Shellfish Immunol.">
        <title>Early steps in the European eel (Anguilla anguilla)-Vibrio vulnificus interaction in the gills: Role of the RtxA13 toxin.</title>
        <authorList>
            <person name="Callol A."/>
            <person name="Pajuelo D."/>
            <person name="Ebbesson L."/>
            <person name="Teles M."/>
            <person name="MacKenzie S."/>
            <person name="Amaro C."/>
        </authorList>
    </citation>
    <scope>NUCLEOTIDE SEQUENCE</scope>
</reference>
<evidence type="ECO:0000313" key="1">
    <source>
        <dbReference type="EMBL" id="JAH45841.1"/>
    </source>
</evidence>
<proteinExistence type="predicted"/>
<organism evidence="1">
    <name type="scientific">Anguilla anguilla</name>
    <name type="common">European freshwater eel</name>
    <name type="synonym">Muraena anguilla</name>
    <dbReference type="NCBI Taxonomy" id="7936"/>
    <lineage>
        <taxon>Eukaryota</taxon>
        <taxon>Metazoa</taxon>
        <taxon>Chordata</taxon>
        <taxon>Craniata</taxon>
        <taxon>Vertebrata</taxon>
        <taxon>Euteleostomi</taxon>
        <taxon>Actinopterygii</taxon>
        <taxon>Neopterygii</taxon>
        <taxon>Teleostei</taxon>
        <taxon>Anguilliformes</taxon>
        <taxon>Anguillidae</taxon>
        <taxon>Anguilla</taxon>
    </lineage>
</organism>
<dbReference type="AlphaFoldDB" id="A0A0E9SX32"/>
<reference evidence="1" key="1">
    <citation type="submission" date="2014-11" db="EMBL/GenBank/DDBJ databases">
        <authorList>
            <person name="Amaro Gonzalez C."/>
        </authorList>
    </citation>
    <scope>NUCLEOTIDE SEQUENCE</scope>
</reference>
<dbReference type="EMBL" id="GBXM01062736">
    <property type="protein sequence ID" value="JAH45841.1"/>
    <property type="molecule type" value="Transcribed_RNA"/>
</dbReference>
<accession>A0A0E9SX32</accession>
<sequence length="36" mass="4027">MCPIWGSLTVSAFSIPPFSSLPLFTVSFPFRRSPPR</sequence>
<name>A0A0E9SX32_ANGAN</name>